<dbReference type="Proteomes" id="UP001152885">
    <property type="component" value="Unassembled WGS sequence"/>
</dbReference>
<sequence>MTELSSAESLTKFIRSKDGNIDKIANISNDLINDKLDVYLPNKNSFILSLLIDRINDKSSNQFSKWKYNRKIWSLLIKVYDLIDEKKEIQRLKIIEVAIILLQNNGDCLEAVFEVMELCLKHSYIEIDENLAIQLLKMYVLNVNKTTMKYSDLIQIIYVNTTSKLSLDGSKKLNTKFFEECCFPLVEYLSSHERTNLESILIKELFNANSIQYLAPNLNKVLEKQDLDSTSIVYLYKLIVDQLSSSHMSVCEACFNAISAKYPKLSEQLLSILASSRKTISTEFIEKIYKNEIKDKQFKDLNWSMVKYIFEIDNEIATKKSSFLFKKYNSGFELDDLVLPVSEVIVDSYLKSRELVEFLTEVWPRAIKKDELWESSRFINIVSKTIKSLSNKQLNSVIELVFKMEEENSQRTIFEAITEGLIESNNALIDSVKESFINNSEFFNSGKDEFWHIRYNLLCLYGVDYEMSKVLLNEVDYDLYFHYNIFRLIELRELEEVSVARQRQFLSFINDDENVKLISSIFDRWMIIFNNYFNQETNKQLIEIALTAGVFDNPNPLLFEQPKLTTILIQTIFEKLSDNLFLIIKIPIVSFNKNIKKELINELYNLSIKNKDGALQQLQYLLQHPTNQSELEIYFDAIIELLKASNAETKGLTFEICESIWINHVKQIKNADNLKFIEGSISNLLEYFENNDTKKISPEIEFTLTILSNSNTIELSELVQLREIFTRICISNLQNSDDLYSINWYLWALTMVKPNNIKLQNILSGLNNEVKLNPLIQKTIFKFICATLDANYTNSIFILSLFIALGFNDIYEDLRTYLKRLSVNEQDYKKSFEIFIQSSTDSTDSIDLSIQISCAFLTTTTKQFELPLAPCFNLFNNSYASVLLILDTLKSLLVEKAWIFNQYLLEFTLSLISSIIHKSSTFENSELIYIKSSQVISHILLYHRYKLSTRHNLLINLISSFFTPLTKNQPLGHSLNAADSFIRLLSNLCEPQERSKEVNLTTQSDLFKKSLRKHLPILLTNYIFLNLRFNFDKLINDILKSGIFVIFDVLSQTELKSVNAALDYAGRSFYKTLYADYEDHGKWKDN</sequence>
<dbReference type="PANTHER" id="PTHR15682:SF2">
    <property type="entry name" value="UNHEALTHY RIBOSOME BIOGENESIS PROTEIN 2 HOMOLOG"/>
    <property type="match status" value="1"/>
</dbReference>
<gene>
    <name evidence="2" type="ORF">CANVERA_P3389</name>
</gene>
<dbReference type="GO" id="GO:0042254">
    <property type="term" value="P:ribosome biogenesis"/>
    <property type="evidence" value="ECO:0007669"/>
    <property type="project" value="TreeGrafter"/>
</dbReference>
<dbReference type="OrthoDB" id="160374at2759"/>
<dbReference type="AlphaFoldDB" id="A0A9W4XAZ0"/>
<feature type="domain" description="Nucleolar 27S pre-rRNA processing Urb2/Npa2 C-terminal" evidence="1">
    <location>
        <begin position="884"/>
        <end position="1085"/>
    </location>
</feature>
<evidence type="ECO:0000313" key="2">
    <source>
        <dbReference type="EMBL" id="CAI5758879.1"/>
    </source>
</evidence>
<dbReference type="EMBL" id="CANTUO010000003">
    <property type="protein sequence ID" value="CAI5758879.1"/>
    <property type="molecule type" value="Genomic_DNA"/>
</dbReference>
<evidence type="ECO:0000313" key="3">
    <source>
        <dbReference type="Proteomes" id="UP001152885"/>
    </source>
</evidence>
<proteinExistence type="predicted"/>
<accession>A0A9W4XAZ0</accession>
<keyword evidence="3" id="KW-1185">Reference proteome</keyword>
<dbReference type="Pfam" id="PF10441">
    <property type="entry name" value="Urb2"/>
    <property type="match status" value="1"/>
</dbReference>
<organism evidence="2 3">
    <name type="scientific">Candida verbasci</name>
    <dbReference type="NCBI Taxonomy" id="1227364"/>
    <lineage>
        <taxon>Eukaryota</taxon>
        <taxon>Fungi</taxon>
        <taxon>Dikarya</taxon>
        <taxon>Ascomycota</taxon>
        <taxon>Saccharomycotina</taxon>
        <taxon>Pichiomycetes</taxon>
        <taxon>Debaryomycetaceae</taxon>
        <taxon>Candida/Lodderomyces clade</taxon>
        <taxon>Candida</taxon>
    </lineage>
</organism>
<comment type="caution">
    <text evidence="2">The sequence shown here is derived from an EMBL/GenBank/DDBJ whole genome shotgun (WGS) entry which is preliminary data.</text>
</comment>
<reference evidence="2" key="1">
    <citation type="submission" date="2022-12" db="EMBL/GenBank/DDBJ databases">
        <authorList>
            <person name="Brejova B."/>
        </authorList>
    </citation>
    <scope>NUCLEOTIDE SEQUENCE</scope>
</reference>
<dbReference type="PANTHER" id="PTHR15682">
    <property type="entry name" value="UNHEALTHY RIBOSOME BIOGENESIS PROTEIN 2 HOMOLOG"/>
    <property type="match status" value="1"/>
</dbReference>
<evidence type="ECO:0000259" key="1">
    <source>
        <dbReference type="Pfam" id="PF10441"/>
    </source>
</evidence>
<dbReference type="GO" id="GO:0005730">
    <property type="term" value="C:nucleolus"/>
    <property type="evidence" value="ECO:0007669"/>
    <property type="project" value="TreeGrafter"/>
</dbReference>
<name>A0A9W4XAZ0_9ASCO</name>
<dbReference type="InterPro" id="IPR052609">
    <property type="entry name" value="Ribosome_Biogenesis_Reg"/>
</dbReference>
<protein>
    <recommendedName>
        <fullName evidence="1">Nucleolar 27S pre-rRNA processing Urb2/Npa2 C-terminal domain-containing protein</fullName>
    </recommendedName>
</protein>
<dbReference type="InterPro" id="IPR018849">
    <property type="entry name" value="Urb2/Npa2_C"/>
</dbReference>